<reference evidence="3" key="1">
    <citation type="submission" date="2023-01" db="EMBL/GenBank/DDBJ databases">
        <title>Key to firefly adult light organ development and bioluminescence: homeobox transcription factors regulate luciferase expression and transportation to peroxisome.</title>
        <authorList>
            <person name="Fu X."/>
        </authorList>
    </citation>
    <scope>NUCLEOTIDE SEQUENCE [LARGE SCALE GENOMIC DNA]</scope>
</reference>
<dbReference type="AlphaFoldDB" id="A0AAN7PDK8"/>
<evidence type="ECO:0000313" key="2">
    <source>
        <dbReference type="EMBL" id="KAK4883044.1"/>
    </source>
</evidence>
<feature type="transmembrane region" description="Helical" evidence="1">
    <location>
        <begin position="108"/>
        <end position="129"/>
    </location>
</feature>
<dbReference type="Proteomes" id="UP001353858">
    <property type="component" value="Unassembled WGS sequence"/>
</dbReference>
<organism evidence="2 3">
    <name type="scientific">Aquatica leii</name>
    <dbReference type="NCBI Taxonomy" id="1421715"/>
    <lineage>
        <taxon>Eukaryota</taxon>
        <taxon>Metazoa</taxon>
        <taxon>Ecdysozoa</taxon>
        <taxon>Arthropoda</taxon>
        <taxon>Hexapoda</taxon>
        <taxon>Insecta</taxon>
        <taxon>Pterygota</taxon>
        <taxon>Neoptera</taxon>
        <taxon>Endopterygota</taxon>
        <taxon>Coleoptera</taxon>
        <taxon>Polyphaga</taxon>
        <taxon>Elateriformia</taxon>
        <taxon>Elateroidea</taxon>
        <taxon>Lampyridae</taxon>
        <taxon>Luciolinae</taxon>
        <taxon>Aquatica</taxon>
    </lineage>
</organism>
<feature type="transmembrane region" description="Helical" evidence="1">
    <location>
        <begin position="79"/>
        <end position="102"/>
    </location>
</feature>
<feature type="transmembrane region" description="Helical" evidence="1">
    <location>
        <begin position="6"/>
        <end position="24"/>
    </location>
</feature>
<name>A0AAN7PDK8_9COLE</name>
<keyword evidence="1" id="KW-1133">Transmembrane helix</keyword>
<dbReference type="EMBL" id="JARPUR010000002">
    <property type="protein sequence ID" value="KAK4883044.1"/>
    <property type="molecule type" value="Genomic_DNA"/>
</dbReference>
<comment type="caution">
    <text evidence="2">The sequence shown here is derived from an EMBL/GenBank/DDBJ whole genome shotgun (WGS) entry which is preliminary data.</text>
</comment>
<evidence type="ECO:0000313" key="3">
    <source>
        <dbReference type="Proteomes" id="UP001353858"/>
    </source>
</evidence>
<accession>A0AAN7PDK8</accession>
<keyword evidence="1" id="KW-0812">Transmembrane</keyword>
<proteinExistence type="predicted"/>
<sequence>MCACINVVFFILCVTTVMSQLITYDEKSSKILQNKDKSETQEKHLSTFNLYKNINETRLVSSRELKGKGKKKMKHKPDLLSKILPMLIIPFLLQTAIIPMILTSLKFMLLKSALIGKIAIILGLINMFIKSNNQGGLYTHHVNVGHNHADDHLLSEQHYGYSDFGGSEFGAYINRK</sequence>
<keyword evidence="3" id="KW-1185">Reference proteome</keyword>
<protein>
    <submittedName>
        <fullName evidence="2">Uncharacterized protein</fullName>
    </submittedName>
</protein>
<evidence type="ECO:0000256" key="1">
    <source>
        <dbReference type="SAM" id="Phobius"/>
    </source>
</evidence>
<keyword evidence="1" id="KW-0472">Membrane</keyword>
<gene>
    <name evidence="2" type="ORF">RN001_006363</name>
</gene>